<dbReference type="EMBL" id="AKWM02000002">
    <property type="protein sequence ID" value="EKS02139.1"/>
    <property type="molecule type" value="Genomic_DNA"/>
</dbReference>
<evidence type="ECO:0000313" key="1">
    <source>
        <dbReference type="EMBL" id="EKS02139.1"/>
    </source>
</evidence>
<sequence>MSLQRFETWKEFLSFHGAVVGIYTSHREIPTLQSVIQIFRKLIFSYELTNKIIEPVNKLSLKHATLKLRFELSARAKENSVFLFFHKFIGSCL</sequence>
<accession>A0AA87MSP6</accession>
<proteinExistence type="predicted"/>
<dbReference type="AlphaFoldDB" id="A0AA87MSP6"/>
<evidence type="ECO:0000313" key="2">
    <source>
        <dbReference type="Proteomes" id="UP000001343"/>
    </source>
</evidence>
<organism evidence="1 2">
    <name type="scientific">Leptospira mayottensis 200901122</name>
    <dbReference type="NCBI Taxonomy" id="1193010"/>
    <lineage>
        <taxon>Bacteria</taxon>
        <taxon>Pseudomonadati</taxon>
        <taxon>Spirochaetota</taxon>
        <taxon>Spirochaetia</taxon>
        <taxon>Leptospirales</taxon>
        <taxon>Leptospiraceae</taxon>
        <taxon>Leptospira</taxon>
    </lineage>
</organism>
<reference evidence="1 2" key="1">
    <citation type="journal article" date="2014" name="Int. J. Syst. Evol. Microbiol.">
        <title>Leptospira mayottensis sp. nov., a pathogenic species of the genus Leptospira isolated from humans.</title>
        <authorList>
            <person name="Bourhy P."/>
            <person name="Collet L."/>
            <person name="Brisse S."/>
            <person name="Picardeau M."/>
        </authorList>
    </citation>
    <scope>NUCLEOTIDE SEQUENCE [LARGE SCALE GENOMIC DNA]</scope>
    <source>
        <strain evidence="1 2">200901122</strain>
    </source>
</reference>
<dbReference type="Proteomes" id="UP000001343">
    <property type="component" value="Unassembled WGS sequence"/>
</dbReference>
<name>A0AA87MSP6_9LEPT</name>
<comment type="caution">
    <text evidence="1">The sequence shown here is derived from an EMBL/GenBank/DDBJ whole genome shotgun (WGS) entry which is preliminary data.</text>
</comment>
<gene>
    <name evidence="1" type="ORF">LEP1GSC125_0771</name>
</gene>
<protein>
    <submittedName>
        <fullName evidence="1">Uncharacterized protein</fullName>
    </submittedName>
</protein>